<protein>
    <submittedName>
        <fullName evidence="2">Uncharacterized protein</fullName>
    </submittedName>
</protein>
<organism evidence="2">
    <name type="scientific">marine sediment metagenome</name>
    <dbReference type="NCBI Taxonomy" id="412755"/>
    <lineage>
        <taxon>unclassified sequences</taxon>
        <taxon>metagenomes</taxon>
        <taxon>ecological metagenomes</taxon>
    </lineage>
</organism>
<dbReference type="AlphaFoldDB" id="X1N6K1"/>
<accession>X1N6K1</accession>
<name>X1N6K1_9ZZZZ</name>
<reference evidence="2" key="1">
    <citation type="journal article" date="2014" name="Front. Microbiol.">
        <title>High frequency of phylogenetically diverse reductive dehalogenase-homologous genes in deep subseafloor sedimentary metagenomes.</title>
        <authorList>
            <person name="Kawai M."/>
            <person name="Futagami T."/>
            <person name="Toyoda A."/>
            <person name="Takaki Y."/>
            <person name="Nishi S."/>
            <person name="Hori S."/>
            <person name="Arai W."/>
            <person name="Tsubouchi T."/>
            <person name="Morono Y."/>
            <person name="Uchiyama I."/>
            <person name="Ito T."/>
            <person name="Fujiyama A."/>
            <person name="Inagaki F."/>
            <person name="Takami H."/>
        </authorList>
    </citation>
    <scope>NUCLEOTIDE SEQUENCE</scope>
    <source>
        <strain evidence="2">Expedition CK06-06</strain>
    </source>
</reference>
<evidence type="ECO:0000313" key="2">
    <source>
        <dbReference type="EMBL" id="GAI39642.1"/>
    </source>
</evidence>
<dbReference type="EMBL" id="BARV01026325">
    <property type="protein sequence ID" value="GAI39642.1"/>
    <property type="molecule type" value="Genomic_DNA"/>
</dbReference>
<feature type="non-terminal residue" evidence="2">
    <location>
        <position position="1"/>
    </location>
</feature>
<comment type="caution">
    <text evidence="2">The sequence shown here is derived from an EMBL/GenBank/DDBJ whole genome shotgun (WGS) entry which is preliminary data.</text>
</comment>
<evidence type="ECO:0000256" key="1">
    <source>
        <dbReference type="ARBA" id="ARBA00009981"/>
    </source>
</evidence>
<dbReference type="InterPro" id="IPR036165">
    <property type="entry name" value="YefM-like_sf"/>
</dbReference>
<dbReference type="SUPFAM" id="SSF143120">
    <property type="entry name" value="YefM-like"/>
    <property type="match status" value="1"/>
</dbReference>
<proteinExistence type="inferred from homology"/>
<comment type="similarity">
    <text evidence="1">Belongs to the phD/YefM antitoxin family.</text>
</comment>
<dbReference type="Gene3D" id="1.10.1220.170">
    <property type="match status" value="1"/>
</dbReference>
<gene>
    <name evidence="2" type="ORF">S06H3_42556</name>
</gene>
<sequence>TAKVVYLDEDDRRLILETRKKLEEMARLMDELLETVEILSDPDMMKAIREGLEDVKAGRVTELRRLLKEEPR</sequence>